<evidence type="ECO:0000256" key="2">
    <source>
        <dbReference type="ARBA" id="ARBA00022748"/>
    </source>
</evidence>
<feature type="chain" id="PRO_5009241258" evidence="5">
    <location>
        <begin position="24"/>
        <end position="167"/>
    </location>
</feature>
<gene>
    <name evidence="7" type="ORF">SAMN05444167_0917</name>
</gene>
<accession>A0A1G7H5C5</accession>
<dbReference type="GO" id="GO:0017004">
    <property type="term" value="P:cytochrome complex assembly"/>
    <property type="evidence" value="ECO:0007669"/>
    <property type="project" value="UniProtKB-KW"/>
</dbReference>
<dbReference type="PROSITE" id="PS51352">
    <property type="entry name" value="THIOREDOXIN_2"/>
    <property type="match status" value="1"/>
</dbReference>
<evidence type="ECO:0000256" key="4">
    <source>
        <dbReference type="ARBA" id="ARBA00023284"/>
    </source>
</evidence>
<dbReference type="GO" id="GO:0030313">
    <property type="term" value="C:cell envelope"/>
    <property type="evidence" value="ECO:0007669"/>
    <property type="project" value="UniProtKB-SubCell"/>
</dbReference>
<dbReference type="PANTHER" id="PTHR42852">
    <property type="entry name" value="THIOL:DISULFIDE INTERCHANGE PROTEIN DSBE"/>
    <property type="match status" value="1"/>
</dbReference>
<feature type="signal peptide" evidence="5">
    <location>
        <begin position="1"/>
        <end position="23"/>
    </location>
</feature>
<dbReference type="RefSeq" id="WP_231966740.1">
    <property type="nucleotide sequence ID" value="NZ_LT629690.1"/>
</dbReference>
<evidence type="ECO:0000256" key="3">
    <source>
        <dbReference type="ARBA" id="ARBA00023157"/>
    </source>
</evidence>
<dbReference type="Pfam" id="PF08534">
    <property type="entry name" value="Redoxin"/>
    <property type="match status" value="1"/>
</dbReference>
<feature type="domain" description="Thioredoxin" evidence="6">
    <location>
        <begin position="32"/>
        <end position="167"/>
    </location>
</feature>
<dbReference type="InterPro" id="IPR013740">
    <property type="entry name" value="Redoxin"/>
</dbReference>
<organism evidence="7 8">
    <name type="scientific">Terriglobus roseus</name>
    <dbReference type="NCBI Taxonomy" id="392734"/>
    <lineage>
        <taxon>Bacteria</taxon>
        <taxon>Pseudomonadati</taxon>
        <taxon>Acidobacteriota</taxon>
        <taxon>Terriglobia</taxon>
        <taxon>Terriglobales</taxon>
        <taxon>Acidobacteriaceae</taxon>
        <taxon>Terriglobus</taxon>
    </lineage>
</organism>
<dbReference type="Gene3D" id="3.40.30.10">
    <property type="entry name" value="Glutaredoxin"/>
    <property type="match status" value="1"/>
</dbReference>
<keyword evidence="2" id="KW-0201">Cytochrome c-type biogenesis</keyword>
<keyword evidence="4" id="KW-0676">Redox-active center</keyword>
<dbReference type="SUPFAM" id="SSF52833">
    <property type="entry name" value="Thioredoxin-like"/>
    <property type="match status" value="1"/>
</dbReference>
<dbReference type="InterPro" id="IPR036249">
    <property type="entry name" value="Thioredoxin-like_sf"/>
</dbReference>
<dbReference type="PANTHER" id="PTHR42852:SF6">
    <property type="entry name" value="THIOL:DISULFIDE INTERCHANGE PROTEIN DSBE"/>
    <property type="match status" value="1"/>
</dbReference>
<dbReference type="InterPro" id="IPR050553">
    <property type="entry name" value="Thioredoxin_ResA/DsbE_sf"/>
</dbReference>
<evidence type="ECO:0000256" key="5">
    <source>
        <dbReference type="SAM" id="SignalP"/>
    </source>
</evidence>
<proteinExistence type="predicted"/>
<keyword evidence="8" id="KW-1185">Reference proteome</keyword>
<dbReference type="AlphaFoldDB" id="A0A1G7H5C5"/>
<name>A0A1G7H5C5_9BACT</name>
<dbReference type="Proteomes" id="UP000182427">
    <property type="component" value="Chromosome I"/>
</dbReference>
<keyword evidence="3" id="KW-1015">Disulfide bond</keyword>
<reference evidence="7 8" key="1">
    <citation type="submission" date="2016-10" db="EMBL/GenBank/DDBJ databases">
        <authorList>
            <person name="de Groot N.N."/>
        </authorList>
    </citation>
    <scope>NUCLEOTIDE SEQUENCE [LARGE SCALE GENOMIC DNA]</scope>
    <source>
        <strain evidence="7 8">GAS232</strain>
    </source>
</reference>
<sequence>MRFRVASRSLILSASLLAPALFAGCNRGDHPQQIAEVAPDFTVQNGAQSIQLSKFRGKVVLLNFWATWCAPCIDELPSLQRLQALRPDIQVVAVSIDDDPDAYNKFLQQYSINLLSARDGTQGANLKYGSVRVPETFLIDRQGNIRRKFIGPQEWTNSEIMNYLDKI</sequence>
<evidence type="ECO:0000313" key="8">
    <source>
        <dbReference type="Proteomes" id="UP000182427"/>
    </source>
</evidence>
<evidence type="ECO:0000256" key="1">
    <source>
        <dbReference type="ARBA" id="ARBA00004196"/>
    </source>
</evidence>
<dbReference type="EMBL" id="LT629690">
    <property type="protein sequence ID" value="SDE95561.1"/>
    <property type="molecule type" value="Genomic_DNA"/>
</dbReference>
<keyword evidence="5" id="KW-0732">Signal</keyword>
<evidence type="ECO:0000313" key="7">
    <source>
        <dbReference type="EMBL" id="SDE95561.1"/>
    </source>
</evidence>
<dbReference type="GO" id="GO:0016491">
    <property type="term" value="F:oxidoreductase activity"/>
    <property type="evidence" value="ECO:0007669"/>
    <property type="project" value="InterPro"/>
</dbReference>
<dbReference type="InterPro" id="IPR013766">
    <property type="entry name" value="Thioredoxin_domain"/>
</dbReference>
<evidence type="ECO:0000259" key="6">
    <source>
        <dbReference type="PROSITE" id="PS51352"/>
    </source>
</evidence>
<protein>
    <submittedName>
        <fullName evidence="7">Peroxiredoxin</fullName>
    </submittedName>
</protein>
<dbReference type="PROSITE" id="PS51257">
    <property type="entry name" value="PROKAR_LIPOPROTEIN"/>
    <property type="match status" value="1"/>
</dbReference>
<dbReference type="CDD" id="cd02966">
    <property type="entry name" value="TlpA_like_family"/>
    <property type="match status" value="1"/>
</dbReference>
<comment type="subcellular location">
    <subcellularLocation>
        <location evidence="1">Cell envelope</location>
    </subcellularLocation>
</comment>